<dbReference type="SUPFAM" id="SSF64484">
    <property type="entry name" value="beta and beta-prime subunits of DNA dependent RNA-polymerase"/>
    <property type="match status" value="1"/>
</dbReference>
<comment type="similarity">
    <text evidence="1 7 8">Belongs to the RNA polymerase beta chain family.</text>
</comment>
<keyword evidence="14" id="KW-0934">Plastid</keyword>
<dbReference type="GO" id="GO:0000428">
    <property type="term" value="C:DNA-directed RNA polymerase complex"/>
    <property type="evidence" value="ECO:0007669"/>
    <property type="project" value="UniProtKB-KW"/>
</dbReference>
<dbReference type="InterPro" id="IPR007642">
    <property type="entry name" value="RNA_pol_Rpb2_2"/>
</dbReference>
<dbReference type="EMBL" id="AP014948">
    <property type="protein sequence ID" value="BAU62589.1"/>
    <property type="molecule type" value="Genomic_DNA"/>
</dbReference>
<comment type="function">
    <text evidence="7 9">DNA-dependent RNA polymerase catalyzes the transcription of DNA into RNA using the four ribonucleoside triphosphates as substrates.</text>
</comment>
<dbReference type="HAMAP" id="MF_01321">
    <property type="entry name" value="RNApol_bact_RpoB"/>
    <property type="match status" value="1"/>
</dbReference>
<comment type="catalytic activity">
    <reaction evidence="6 7 9">
        <text>RNA(n) + a ribonucleoside 5'-triphosphate = RNA(n+1) + diphosphate</text>
        <dbReference type="Rhea" id="RHEA:21248"/>
        <dbReference type="Rhea" id="RHEA-COMP:14527"/>
        <dbReference type="Rhea" id="RHEA-COMP:17342"/>
        <dbReference type="ChEBI" id="CHEBI:33019"/>
        <dbReference type="ChEBI" id="CHEBI:61557"/>
        <dbReference type="ChEBI" id="CHEBI:140395"/>
        <dbReference type="EC" id="2.7.7.6"/>
    </reaction>
</comment>
<protein>
    <recommendedName>
        <fullName evidence="7 9">DNA-directed RNA polymerase subunit beta</fullName>
        <shortName evidence="7">RNAP subunit beta</shortName>
        <ecNumber evidence="7 9">2.7.7.6</ecNumber>
    </recommendedName>
    <alternativeName>
        <fullName evidence="7">RNA polymerase subunit beta</fullName>
    </alternativeName>
    <alternativeName>
        <fullName evidence="7">Transcriptase subunit beta</fullName>
    </alternativeName>
</protein>
<dbReference type="AlphaFoldDB" id="A0A140JZR2"/>
<dbReference type="InterPro" id="IPR007120">
    <property type="entry name" value="DNA-dir_RNAP_su2_dom"/>
</dbReference>
<feature type="domain" description="RNA polymerase Rpb2" evidence="11">
    <location>
        <begin position="1050"/>
        <end position="1123"/>
    </location>
</feature>
<feature type="domain" description="RNA polymerase Rpb2" evidence="12">
    <location>
        <begin position="122"/>
        <end position="318"/>
    </location>
</feature>
<evidence type="ECO:0000256" key="8">
    <source>
        <dbReference type="RuleBase" id="RU000434"/>
    </source>
</evidence>
<dbReference type="RefSeq" id="YP_009240455.1">
    <property type="nucleotide sequence ID" value="NC_029742.1"/>
</dbReference>
<dbReference type="Pfam" id="PF00562">
    <property type="entry name" value="RNA_pol_Rpb2_6"/>
    <property type="match status" value="1"/>
</dbReference>
<geneLocation type="plastid" evidence="14"/>
<dbReference type="Gene3D" id="3.90.1110.10">
    <property type="entry name" value="RNA polymerase Rpb2, domain 2"/>
    <property type="match status" value="1"/>
</dbReference>
<evidence type="ECO:0000259" key="12">
    <source>
        <dbReference type="Pfam" id="PF04561"/>
    </source>
</evidence>
<accession>A0A140JZR2</accession>
<proteinExistence type="inferred from homology"/>
<evidence type="ECO:0000256" key="1">
    <source>
        <dbReference type="ARBA" id="ARBA00006835"/>
    </source>
</evidence>
<dbReference type="InterPro" id="IPR007641">
    <property type="entry name" value="RNA_pol_Rpb2_7"/>
</dbReference>
<sequence length="1124" mass="130082">MYLTPLFFPNLIKIQRESFLNFLQYGIKKEIIKFSSIINEKKNIHIFFYPKLYQLNLPNNNCQECIFYSKTYNSELIIPIKFYKLYKETIVWVKITNLPVLTNKCHFITNGCPRVIMNQITRSPGVYYHKEEHQTSIIHNKEINTIYYADIIAERGNWLRFEIGINNLIYMKIKKAPKLLALTFLQAIGIKLKTIIKFFKFPIIQELKNNSFFKSQKQAILKIKSLSQLESIKSNNRISTNWIGNKITIFDKIMNSKYYELGKIGRMQINKKFNNFNSINIFILSSMDLLLIIDFLLKVKYKLEDIDDIDNLKNKRIKISGELLQIQFNIGIIRLQRFIKEKIFSKTQIWNINTLFSTTPITNTIAEFFGINPLSQFMDEINPLASITHKRRVSSLGLGGINRDTATLTVRSIHPTLYGRICPIETPEGKNAGLVNSFSLLADINGQFLLTTPVFKIYNRQILYQLGVNYISTNYEENNIIIPYDINKTRIGFLPKKKLPSRVKKELKEVDSNKINFISISRIQMLSIATSLIPFLEHNDANRVLMGSNMQRQAVPLIKSECCLIGTGLESKIIFDLEEGIISYTGGLINSLSCNKIIIYNFINQYKKNTKNIINTNFIKYDYIVSKNFPLLKISNLIFTNFVKNFNLSFIKYRNSIKIPEYSSLLKLQILNYSYKKYKNSNQGTCTINRLRINEGQWIKKKDFFSNGFSTYRNELALGNNLFVAYISWKGYNFEDAVVINKNIVFNHLYTSTHLEKFDTEITKTKHNYEIITCDIKSLTNYQKKNLDKFGIIKTGARVYSGDILVGKKVIIENFILSPYRKLLYDILKKQSDIYKDTSLRVPKYKRGRITLVSYLHENLKFPIKQVKNLIGIKIHLMQNKLIQIGDKISGRHGNKGIISNILINTHMPYLIDGTCIDIILNPLGVPSRMNIGQVLECLLGLSSFYLRKRFKIIPFDEVFGFEISRNLIYSKLYCASLKTGNNWLLNEINPGKNKVIDSYSGFFFDQPITIGKAYILKLIHLVEEKIHARSTATYSLVTQQPLKGKSKRGGQRVGEMEVWALEGYGAAYTLHEILTVKSDDIKSRQKVLSSILNGDSIKFGSTETFKVLIRELQCLCLNLKFFR</sequence>
<keyword evidence="5 7" id="KW-0804">Transcription</keyword>
<feature type="domain" description="DNA-directed RNA polymerase subunit 2 hybrid-binding" evidence="10">
    <location>
        <begin position="650"/>
        <end position="1048"/>
    </location>
</feature>
<dbReference type="InterPro" id="IPR037033">
    <property type="entry name" value="DNA-dir_RNAP_su2_hyb_sf"/>
</dbReference>
<organism evidence="14">
    <name type="scientific">Partenskyella glossopodia</name>
    <dbReference type="NCBI Taxonomy" id="552666"/>
    <lineage>
        <taxon>Eukaryota</taxon>
        <taxon>Sar</taxon>
        <taxon>Rhizaria</taxon>
        <taxon>Cercozoa</taxon>
        <taxon>Chlorarachniophyceae</taxon>
        <taxon>Partenskyella</taxon>
    </lineage>
</organism>
<dbReference type="GO" id="GO:0003677">
    <property type="term" value="F:DNA binding"/>
    <property type="evidence" value="ECO:0007669"/>
    <property type="project" value="UniProtKB-UniRule"/>
</dbReference>
<dbReference type="PANTHER" id="PTHR20856">
    <property type="entry name" value="DNA-DIRECTED RNA POLYMERASE I SUBUNIT 2"/>
    <property type="match status" value="1"/>
</dbReference>
<dbReference type="InterPro" id="IPR037034">
    <property type="entry name" value="RNA_pol_Rpb2_2_sf"/>
</dbReference>
<evidence type="ECO:0000256" key="2">
    <source>
        <dbReference type="ARBA" id="ARBA00022478"/>
    </source>
</evidence>
<dbReference type="Gene3D" id="2.30.150.10">
    <property type="entry name" value="DNA-directed RNA polymerase, beta subunit, external 1 domain"/>
    <property type="match status" value="1"/>
</dbReference>
<dbReference type="Pfam" id="PF04561">
    <property type="entry name" value="RNA_pol_Rpb2_2"/>
    <property type="match status" value="1"/>
</dbReference>
<dbReference type="InterPro" id="IPR042107">
    <property type="entry name" value="DNA-dir_RNA_pol_bsu_ext_1_sf"/>
</dbReference>
<evidence type="ECO:0000256" key="7">
    <source>
        <dbReference type="HAMAP-Rule" id="MF_01321"/>
    </source>
</evidence>
<evidence type="ECO:0000256" key="9">
    <source>
        <dbReference type="RuleBase" id="RU363031"/>
    </source>
</evidence>
<dbReference type="InterPro" id="IPR014724">
    <property type="entry name" value="RNA_pol_RPB2_OB-fold"/>
</dbReference>
<name>A0A140JZR2_9EUKA</name>
<dbReference type="EC" id="2.7.7.6" evidence="7 9"/>
<reference evidence="14" key="1">
    <citation type="journal article" date="2016" name="J. Plant Res.">
        <title>Plastid genome sequences of Gymnochlora stellata, Lotharella vacuolata, and Partenskyella glossopodia reveal remarkable structural conservation among chlorarachniophyte species.</title>
        <authorList>
            <person name="Suzuki S."/>
            <person name="Hirakawa Y."/>
            <person name="Kofuji R."/>
            <person name="Sugita M."/>
            <person name="Ishida K."/>
        </authorList>
    </citation>
    <scope>NUCLEOTIDE SEQUENCE</scope>
    <source>
        <strain evidence="14">RCC365</strain>
    </source>
</reference>
<dbReference type="Gene3D" id="2.40.270.10">
    <property type="entry name" value="DNA-directed RNA polymerase, subunit 2, domain 6"/>
    <property type="match status" value="2"/>
</dbReference>
<dbReference type="Gene3D" id="2.40.50.100">
    <property type="match status" value="2"/>
</dbReference>
<keyword evidence="4 7" id="KW-0548">Nucleotidyltransferase</keyword>
<dbReference type="InterPro" id="IPR007645">
    <property type="entry name" value="RNA_pol_Rpb2_3"/>
</dbReference>
<evidence type="ECO:0000259" key="13">
    <source>
        <dbReference type="Pfam" id="PF04565"/>
    </source>
</evidence>
<dbReference type="Pfam" id="PF04565">
    <property type="entry name" value="RNA_pol_Rpb2_3"/>
    <property type="match status" value="1"/>
</dbReference>
<keyword evidence="3 7" id="KW-0808">Transferase</keyword>
<comment type="subunit">
    <text evidence="7">The RNAP catalytic core consists of 2 alpha, 1 beta, 1 beta' and 1 omega subunit. When a sigma factor is associated with the core the holoenzyme is formed, which can initiate transcription.</text>
</comment>
<feature type="domain" description="RNA polymerase Rpb2" evidence="13">
    <location>
        <begin position="376"/>
        <end position="444"/>
    </location>
</feature>
<dbReference type="GO" id="GO:0032549">
    <property type="term" value="F:ribonucleoside binding"/>
    <property type="evidence" value="ECO:0007669"/>
    <property type="project" value="InterPro"/>
</dbReference>
<dbReference type="GeneID" id="27110102"/>
<evidence type="ECO:0000256" key="5">
    <source>
        <dbReference type="ARBA" id="ARBA00023163"/>
    </source>
</evidence>
<dbReference type="Gene3D" id="2.40.50.150">
    <property type="match status" value="1"/>
</dbReference>
<dbReference type="GO" id="GO:0006351">
    <property type="term" value="P:DNA-templated transcription"/>
    <property type="evidence" value="ECO:0007669"/>
    <property type="project" value="UniProtKB-UniRule"/>
</dbReference>
<evidence type="ECO:0000313" key="14">
    <source>
        <dbReference type="EMBL" id="BAU62589.1"/>
    </source>
</evidence>
<dbReference type="GO" id="GO:0003899">
    <property type="term" value="F:DNA-directed RNA polymerase activity"/>
    <property type="evidence" value="ECO:0007669"/>
    <property type="project" value="UniProtKB-UniRule"/>
</dbReference>
<dbReference type="Pfam" id="PF04560">
    <property type="entry name" value="RNA_pol_Rpb2_7"/>
    <property type="match status" value="1"/>
</dbReference>
<dbReference type="PROSITE" id="PS01166">
    <property type="entry name" value="RNA_POL_BETA"/>
    <property type="match status" value="1"/>
</dbReference>
<evidence type="ECO:0000256" key="6">
    <source>
        <dbReference type="ARBA" id="ARBA00048552"/>
    </source>
</evidence>
<dbReference type="InterPro" id="IPR010243">
    <property type="entry name" value="RNA_pol_bsu_bac"/>
</dbReference>
<evidence type="ECO:0000256" key="3">
    <source>
        <dbReference type="ARBA" id="ARBA00022679"/>
    </source>
</evidence>
<dbReference type="CDD" id="cd00653">
    <property type="entry name" value="RNA_pol_B_RPB2"/>
    <property type="match status" value="1"/>
</dbReference>
<evidence type="ECO:0000259" key="10">
    <source>
        <dbReference type="Pfam" id="PF00562"/>
    </source>
</evidence>
<gene>
    <name evidence="7 14" type="primary">rpoB</name>
</gene>
<comment type="subunit">
    <text evidence="9">In plastids the minimal PEP RNA polymerase catalytic core is composed of four subunits: alpha, beta, beta', and beta''. When a (nuclear-encoded) sigma factor is associated with the core the holoenzyme is formed, which can initiate transcription.</text>
</comment>
<dbReference type="Gene3D" id="3.90.1800.10">
    <property type="entry name" value="RNA polymerase alpha subunit dimerisation domain"/>
    <property type="match status" value="1"/>
</dbReference>
<keyword evidence="2 7" id="KW-0240">DNA-directed RNA polymerase</keyword>
<evidence type="ECO:0000259" key="11">
    <source>
        <dbReference type="Pfam" id="PF04560"/>
    </source>
</evidence>
<dbReference type="InterPro" id="IPR007121">
    <property type="entry name" value="RNA_pol_bsu_CS"/>
</dbReference>
<evidence type="ECO:0000256" key="4">
    <source>
        <dbReference type="ARBA" id="ARBA00022695"/>
    </source>
</evidence>
<dbReference type="InterPro" id="IPR015712">
    <property type="entry name" value="DNA-dir_RNA_pol_su2"/>
</dbReference>
<dbReference type="Gene3D" id="3.90.1100.10">
    <property type="match status" value="1"/>
</dbReference>